<dbReference type="Gene3D" id="3.40.50.300">
    <property type="entry name" value="P-loop containing nucleotide triphosphate hydrolases"/>
    <property type="match status" value="1"/>
</dbReference>
<dbReference type="PATRIC" id="fig|1073353.3.peg.1141"/>
<evidence type="ECO:0000259" key="1">
    <source>
        <dbReference type="Pfam" id="PF09848"/>
    </source>
</evidence>
<comment type="caution">
    <text evidence="2">The sequence shown here is derived from an EMBL/GenBank/DDBJ whole genome shotgun (WGS) entry which is preliminary data.</text>
</comment>
<evidence type="ECO:0000313" key="2">
    <source>
        <dbReference type="EMBL" id="EMG30669.1"/>
    </source>
</evidence>
<accession>M3I233</accession>
<dbReference type="SUPFAM" id="SSF52540">
    <property type="entry name" value="P-loop containing nucleoside triphosphate hydrolases"/>
    <property type="match status" value="1"/>
</dbReference>
<proteinExistence type="predicted"/>
<reference evidence="2 3" key="1">
    <citation type="submission" date="2013-02" db="EMBL/GenBank/DDBJ databases">
        <title>Co-occurrence of anaerobic bacteria in colorectal carcinomas.</title>
        <authorList>
            <person name="Holt R.A."/>
            <person name="Warren R.L."/>
            <person name="Allen-Vercoe E."/>
            <person name="Pleasance S."/>
            <person name="Freeman D.J."/>
            <person name="Watson P."/>
            <person name="Moore R."/>
            <person name="Cochrane K."/>
        </authorList>
    </citation>
    <scope>NUCLEOTIDE SEQUENCE [LARGE SCALE GENOMIC DNA]</scope>
    <source>
        <strain evidence="2 3">CC57C</strain>
    </source>
</reference>
<protein>
    <recommendedName>
        <fullName evidence="1">Schlafen group 3-like DNA/RNA helicase domain-containing protein</fullName>
    </recommendedName>
</protein>
<dbReference type="InterPro" id="IPR018647">
    <property type="entry name" value="SLFN_3-like_DNA/RNA_helicase"/>
</dbReference>
<organism evidence="2 3">
    <name type="scientific">Campylobacter showae CC57C</name>
    <dbReference type="NCBI Taxonomy" id="1073353"/>
    <lineage>
        <taxon>Bacteria</taxon>
        <taxon>Pseudomonadati</taxon>
        <taxon>Campylobacterota</taxon>
        <taxon>Epsilonproteobacteria</taxon>
        <taxon>Campylobacterales</taxon>
        <taxon>Campylobacteraceae</taxon>
        <taxon>Campylobacter</taxon>
    </lineage>
</organism>
<name>M3I233_9BACT</name>
<dbReference type="InterPro" id="IPR027417">
    <property type="entry name" value="P-loop_NTPase"/>
</dbReference>
<dbReference type="AlphaFoldDB" id="M3I233"/>
<dbReference type="Proteomes" id="UP000011782">
    <property type="component" value="Unassembled WGS sequence"/>
</dbReference>
<feature type="domain" description="Schlafen group 3-like DNA/RNA helicase" evidence="1">
    <location>
        <begin position="225"/>
        <end position="614"/>
    </location>
</feature>
<dbReference type="EMBL" id="AOTD01000134">
    <property type="protein sequence ID" value="EMG30669.1"/>
    <property type="molecule type" value="Genomic_DNA"/>
</dbReference>
<gene>
    <name evidence="2" type="ORF">H740_05340</name>
</gene>
<sequence>MSSFVNEHQDSICGKLARNDQSEAKKLQKNAWESEIEILKRELAPFEDGHVLFEYTIPRIGSRIDNVLIYKGIIFLLEFKVGANEYPRHGIDQAMDYALDLSCFHKQSHNRLLVPMLICTEANEKFKEISEAKSNILDVILCNQHNIGKYISLVCEKYDRYSFDPQIWINSEYMPTPTIIEAARVLYSKHNVEDISRNDASAINLSKTTKSVSDIIEYSKKNNKKSICFITGVPGAGKTLAGLNIAVERQGVDENEHAVFLSGNGPLVDVLQEALTRDGSLANKISKADARRKVKDFIQIIHHFRDDAISTEEPPVERVVIFDEAQRAWDEPNLSNFMKVKKGEANFNMSEPDFLISILNRHAGWAVIVCLIGGGQEINKGESAGIGGWFDSLREKYFDWEVYLSDKITDDEYSKGNKFENLIRGLKYNKEEDLHLAVSLRSFRSEKVAALIKAILDVDILSARQLYSVVKKDYPIYITRDLAIAKKWIKDVAKGTQRYGITASSGAKRLRKYGVWVQNKISAPDWFLNGKDDVRSSYYLEETATEFDIQGLELDWSIVCWDANLRFNGRKFEYYNFKGTKWQKVNKEENMLYLKNSYRVLLTRARQGFIIFVPRGDEGDPTMNPKFYDGVYEYLCSMGIKRFEISENFTKNLELQAQI</sequence>
<evidence type="ECO:0000313" key="3">
    <source>
        <dbReference type="Proteomes" id="UP000011782"/>
    </source>
</evidence>
<dbReference type="Pfam" id="PF09848">
    <property type="entry name" value="SLFN-g3_helicase"/>
    <property type="match status" value="1"/>
</dbReference>